<evidence type="ECO:0000313" key="2">
    <source>
        <dbReference type="EMBL" id="KAA3483857.1"/>
    </source>
</evidence>
<comment type="caution">
    <text evidence="2">The sequence shown here is derived from an EMBL/GenBank/DDBJ whole genome shotgun (WGS) entry which is preliminary data.</text>
</comment>
<evidence type="ECO:0000259" key="1">
    <source>
        <dbReference type="Pfam" id="PF03372"/>
    </source>
</evidence>
<evidence type="ECO:0000313" key="3">
    <source>
        <dbReference type="Proteomes" id="UP000325315"/>
    </source>
</evidence>
<keyword evidence="2" id="KW-0548">Nucleotidyltransferase</keyword>
<proteinExistence type="predicted"/>
<dbReference type="GO" id="GO:0003964">
    <property type="term" value="F:RNA-directed DNA polymerase activity"/>
    <property type="evidence" value="ECO:0007669"/>
    <property type="project" value="UniProtKB-KW"/>
</dbReference>
<accession>A0A5B6WSI5</accession>
<dbReference type="AlphaFoldDB" id="A0A5B6WSI5"/>
<dbReference type="PANTHER" id="PTHR33710">
    <property type="entry name" value="BNAC02G09200D PROTEIN"/>
    <property type="match status" value="1"/>
</dbReference>
<dbReference type="EMBL" id="SMMG02000002">
    <property type="protein sequence ID" value="KAA3483857.1"/>
    <property type="molecule type" value="Genomic_DNA"/>
</dbReference>
<dbReference type="InterPro" id="IPR036691">
    <property type="entry name" value="Endo/exonu/phosph_ase_sf"/>
</dbReference>
<name>A0A5B6WSI5_9ROSI</name>
<dbReference type="OrthoDB" id="1001431at2759"/>
<keyword evidence="2" id="KW-0695">RNA-directed DNA polymerase</keyword>
<keyword evidence="3" id="KW-1185">Reference proteome</keyword>
<organism evidence="2 3">
    <name type="scientific">Gossypium australe</name>
    <dbReference type="NCBI Taxonomy" id="47621"/>
    <lineage>
        <taxon>Eukaryota</taxon>
        <taxon>Viridiplantae</taxon>
        <taxon>Streptophyta</taxon>
        <taxon>Embryophyta</taxon>
        <taxon>Tracheophyta</taxon>
        <taxon>Spermatophyta</taxon>
        <taxon>Magnoliopsida</taxon>
        <taxon>eudicotyledons</taxon>
        <taxon>Gunneridae</taxon>
        <taxon>Pentapetalae</taxon>
        <taxon>rosids</taxon>
        <taxon>malvids</taxon>
        <taxon>Malvales</taxon>
        <taxon>Malvaceae</taxon>
        <taxon>Malvoideae</taxon>
        <taxon>Gossypium</taxon>
    </lineage>
</organism>
<dbReference type="Proteomes" id="UP000325315">
    <property type="component" value="Unassembled WGS sequence"/>
</dbReference>
<dbReference type="SUPFAM" id="SSF56219">
    <property type="entry name" value="DNase I-like"/>
    <property type="match status" value="1"/>
</dbReference>
<reference evidence="3" key="1">
    <citation type="journal article" date="2019" name="Plant Biotechnol. J.">
        <title>Genome sequencing of the Australian wild diploid species Gossypium australe highlights disease resistance and delayed gland morphogenesis.</title>
        <authorList>
            <person name="Cai Y."/>
            <person name="Cai X."/>
            <person name="Wang Q."/>
            <person name="Wang P."/>
            <person name="Zhang Y."/>
            <person name="Cai C."/>
            <person name="Xu Y."/>
            <person name="Wang K."/>
            <person name="Zhou Z."/>
            <person name="Wang C."/>
            <person name="Geng S."/>
            <person name="Li B."/>
            <person name="Dong Q."/>
            <person name="Hou Y."/>
            <person name="Wang H."/>
            <person name="Ai P."/>
            <person name="Liu Z."/>
            <person name="Yi F."/>
            <person name="Sun M."/>
            <person name="An G."/>
            <person name="Cheng J."/>
            <person name="Zhang Y."/>
            <person name="Shi Q."/>
            <person name="Xie Y."/>
            <person name="Shi X."/>
            <person name="Chang Y."/>
            <person name="Huang F."/>
            <person name="Chen Y."/>
            <person name="Hong S."/>
            <person name="Mi L."/>
            <person name="Sun Q."/>
            <person name="Zhang L."/>
            <person name="Zhou B."/>
            <person name="Peng R."/>
            <person name="Zhang X."/>
            <person name="Liu F."/>
        </authorList>
    </citation>
    <scope>NUCLEOTIDE SEQUENCE [LARGE SCALE GENOMIC DNA]</scope>
    <source>
        <strain evidence="3">cv. PA1801</strain>
    </source>
</reference>
<feature type="domain" description="Endonuclease/exonuclease/phosphatase" evidence="1">
    <location>
        <begin position="31"/>
        <end position="169"/>
    </location>
</feature>
<protein>
    <submittedName>
        <fullName evidence="2">Reverse transcriptase</fullName>
    </submittedName>
</protein>
<dbReference type="PANTHER" id="PTHR33710:SF77">
    <property type="entry name" value="DNASE I-LIKE SUPERFAMILY PROTEIN"/>
    <property type="match status" value="1"/>
</dbReference>
<dbReference type="Pfam" id="PF03372">
    <property type="entry name" value="Exo_endo_phos"/>
    <property type="match status" value="1"/>
</dbReference>
<gene>
    <name evidence="2" type="ORF">EPI10_005992</name>
</gene>
<dbReference type="InterPro" id="IPR005135">
    <property type="entry name" value="Endo/exonuclease/phosphatase"/>
</dbReference>
<sequence>METRVASSRAKLVHSNSSLRGRHIVEAEGFSGGIWIFWNSDLIHVTIIKSHAQFIHARVKQRDDAEWLFMAIYASPNRQKRIELWDELKELAAGVNQPWLLAGDFNSIASMNEKCGGAPFDHNSTAPFRNAINDLRLIDFGFVGLPFTWARGNTPQTRIQCRLDRTLGNIEARHQWPECLVQHLPRLNSDHAPLLIRLDGNPPPDHALRPFRFQAAWLQHPKFNAFILENWNGNTPITEALELMGKQCLTWNKSLFGNIFARKKRLEARIGGIQRIPRYQFTQGLWKLEQKLKEQLDLTLQQEETLWFQKSREKWIVQGDRNTKYFHSTTLVRRKRNKIEGLKNEMGTWITEPTDLKNIAVGYFQKLFTPEREMHSNNLRSSFPDLLEHEKEALRRDFTREDIRTALF</sequence>
<keyword evidence="2" id="KW-0808">Transferase</keyword>
<dbReference type="Gene3D" id="3.60.10.10">
    <property type="entry name" value="Endonuclease/exonuclease/phosphatase"/>
    <property type="match status" value="1"/>
</dbReference>